<comment type="caution">
    <text evidence="1">The sequence shown here is derived from an EMBL/GenBank/DDBJ whole genome shotgun (WGS) entry which is preliminary data.</text>
</comment>
<organism evidence="1">
    <name type="scientific">bioreactor metagenome</name>
    <dbReference type="NCBI Taxonomy" id="1076179"/>
    <lineage>
        <taxon>unclassified sequences</taxon>
        <taxon>metagenomes</taxon>
        <taxon>ecological metagenomes</taxon>
    </lineage>
</organism>
<reference evidence="1" key="1">
    <citation type="submission" date="2019-08" db="EMBL/GenBank/DDBJ databases">
        <authorList>
            <person name="Kucharzyk K."/>
            <person name="Murdoch R.W."/>
            <person name="Higgins S."/>
            <person name="Loffler F."/>
        </authorList>
    </citation>
    <scope>NUCLEOTIDE SEQUENCE</scope>
</reference>
<dbReference type="AntiFam" id="ANF00095">
    <property type="entry name" value="Shadow ORF (opposite ABC transporters)"/>
</dbReference>
<protein>
    <submittedName>
        <fullName evidence="1">Uncharacterized protein</fullName>
    </submittedName>
</protein>
<dbReference type="AlphaFoldDB" id="A0A645CCA8"/>
<evidence type="ECO:0000313" key="1">
    <source>
        <dbReference type="EMBL" id="MPM74564.1"/>
    </source>
</evidence>
<proteinExistence type="predicted"/>
<dbReference type="EMBL" id="VSSQ01026049">
    <property type="protein sequence ID" value="MPM74564.1"/>
    <property type="molecule type" value="Genomic_DNA"/>
</dbReference>
<sequence>MLVYHADAVGDCNRGRGERNPFAIDDNLPLSRLFETEEHLHQRALARAVLAHQRVDLPAPHGEINALIRGDTVGIHLGDPLHLHDQIVLFQIVLFHKMDSPLMEYVSSAARFCG</sequence>
<accession>A0A645CCA8</accession>
<gene>
    <name evidence="1" type="ORF">SDC9_121552</name>
</gene>
<name>A0A645CCA8_9ZZZZ</name>